<dbReference type="AlphaFoldDB" id="I3D0G7"/>
<organism evidence="1 2">
    <name type="scientific">Candidatus Nitrosopumilus salarius BD31</name>
    <dbReference type="NCBI Taxonomy" id="859350"/>
    <lineage>
        <taxon>Archaea</taxon>
        <taxon>Nitrososphaerota</taxon>
        <taxon>Nitrososphaeria</taxon>
        <taxon>Nitrosopumilales</taxon>
        <taxon>Nitrosopumilaceae</taxon>
        <taxon>Nitrosopumilus</taxon>
    </lineage>
</organism>
<dbReference type="PATRIC" id="fig|859350.6.peg.1693"/>
<comment type="caution">
    <text evidence="1">The sequence shown here is derived from an EMBL/GenBank/DDBJ whole genome shotgun (WGS) entry which is preliminary data.</text>
</comment>
<name>I3D0G7_9ARCH</name>
<evidence type="ECO:0000313" key="1">
    <source>
        <dbReference type="EMBL" id="EIJ65210.1"/>
    </source>
</evidence>
<sequence length="45" mass="5297">MTIMLEDDLVKKLRVKQSKMLQETNDTVSFSHVINETLRTCLKMK</sequence>
<accession>I3D0G7</accession>
<dbReference type="EMBL" id="AEXL02000138">
    <property type="protein sequence ID" value="EIJ65210.1"/>
    <property type="molecule type" value="Genomic_DNA"/>
</dbReference>
<gene>
    <name evidence="1" type="ORF">BD31_I0487</name>
</gene>
<evidence type="ECO:0000313" key="2">
    <source>
        <dbReference type="Proteomes" id="UP000003423"/>
    </source>
</evidence>
<proteinExistence type="predicted"/>
<keyword evidence="2" id="KW-1185">Reference proteome</keyword>
<protein>
    <submittedName>
        <fullName evidence="1">Uncharacterized protein</fullName>
    </submittedName>
</protein>
<reference evidence="1 2" key="1">
    <citation type="journal article" date="2012" name="J. Bacteriol.">
        <title>Genome sequence of "Candidatus Nitrosopumilus salaria" BD31, an ammonia-oxidizing archaeon from the San Francisco Bay estuary.</title>
        <authorList>
            <person name="Mosier A.C."/>
            <person name="Allen E.E."/>
            <person name="Kim M."/>
            <person name="Ferriera S."/>
            <person name="Francis C.A."/>
        </authorList>
    </citation>
    <scope>NUCLEOTIDE SEQUENCE [LARGE SCALE GENOMIC DNA]</scope>
    <source>
        <strain evidence="1 2">BD31</strain>
    </source>
</reference>
<dbReference type="Proteomes" id="UP000003423">
    <property type="component" value="Unassembled WGS sequence"/>
</dbReference>